<name>A0A514D5W0_9VIRU</name>
<protein>
    <recommendedName>
        <fullName evidence="2">Maturation</fullName>
    </recommendedName>
</protein>
<evidence type="ECO:0000313" key="1">
    <source>
        <dbReference type="EMBL" id="QDH89011.1"/>
    </source>
</evidence>
<gene>
    <name evidence="1" type="ORF">H4Bulk47234_000001</name>
</gene>
<evidence type="ECO:0008006" key="2">
    <source>
        <dbReference type="Google" id="ProtNLM"/>
    </source>
</evidence>
<proteinExistence type="predicted"/>
<accession>A0A514D5W0</accession>
<organism evidence="1">
    <name type="scientific">Leviviridae sp</name>
    <dbReference type="NCBI Taxonomy" id="2027243"/>
    <lineage>
        <taxon>Viruses</taxon>
        <taxon>Riboviria</taxon>
        <taxon>Orthornavirae</taxon>
        <taxon>Lenarviricota</taxon>
        <taxon>Leviviricetes</taxon>
        <taxon>Norzivirales</taxon>
        <taxon>Fiersviridae</taxon>
    </lineage>
</organism>
<sequence>MAGYENRRRDLSIAPHNLPGFPGYREYYLQPSFGAGSYQYIASLISHEQNYSYRSSAEGSATIDSYYDYQQILNANVVQFHWPFDTGHEFRNLRVSEIVNSHDDYIVRNGYGGCNYRGPLFATDPVPFWTGHNAPDGHDRVTFSVPAADITKGTRFLRNSLPGKSHANLTQAIAELVIDLPRIPFDRFDHKLFDRRNLPKNIGSEYLNTVFGWAPLVSDILKICEAIVKIDDIIAQYQRDAGPDKTVRRTRRDDPIRTSSFTTVFTNGWLGFPFGPNGAYPGLDLFKDPTTGGFPVKPNGQIGTRGDLTAETTTYERYWFTARWMYYLATDSQLFGNLHRIAQLAMKTLGIRLDLELLWELAPWTWLSDWFVNIGDILALNAAISAGDQVLQYAYLMHETQVSQKYTHSGVILAGKATGPIHSLITQDKKERLRATPYGFGVNLNGLNAQQIAILATLATQGKIGARL</sequence>
<reference evidence="1" key="1">
    <citation type="submission" date="2019-05" db="EMBL/GenBank/DDBJ databases">
        <title>Metatranscriptomic reconstruction reveals RNA viruses with the potential to shape carbon cycling in soil.</title>
        <authorList>
            <person name="Starr E.P."/>
            <person name="Nuccio E."/>
            <person name="Pett-Ridge J."/>
            <person name="Banfield J.F."/>
            <person name="Firestone M.K."/>
        </authorList>
    </citation>
    <scope>NUCLEOTIDE SEQUENCE</scope>
    <source>
        <strain evidence="1">H4_Bulk_47_scaffold_234</strain>
    </source>
</reference>
<dbReference type="EMBL" id="MN034536">
    <property type="protein sequence ID" value="QDH89011.1"/>
    <property type="molecule type" value="Genomic_RNA"/>
</dbReference>